<dbReference type="CDD" id="cd00833">
    <property type="entry name" value="PKS"/>
    <property type="match status" value="1"/>
</dbReference>
<dbReference type="InterPro" id="IPR014031">
    <property type="entry name" value="Ketoacyl_synth_C"/>
</dbReference>
<evidence type="ECO:0000259" key="4">
    <source>
        <dbReference type="PROSITE" id="PS52004"/>
    </source>
</evidence>
<protein>
    <submittedName>
        <fullName evidence="5">Polyketide synthase</fullName>
    </submittedName>
</protein>
<feature type="non-terminal residue" evidence="5">
    <location>
        <position position="1"/>
    </location>
</feature>
<dbReference type="InterPro" id="IPR020841">
    <property type="entry name" value="PKS_Beta-ketoAc_synthase_dom"/>
</dbReference>
<feature type="domain" description="Ketosynthase family 3 (KS3)" evidence="4">
    <location>
        <begin position="1"/>
        <end position="277"/>
    </location>
</feature>
<dbReference type="GO" id="GO:0005886">
    <property type="term" value="C:plasma membrane"/>
    <property type="evidence" value="ECO:0007669"/>
    <property type="project" value="TreeGrafter"/>
</dbReference>
<dbReference type="SMART" id="SM00825">
    <property type="entry name" value="PKS_KS"/>
    <property type="match status" value="1"/>
</dbReference>
<dbReference type="GO" id="GO:0006633">
    <property type="term" value="P:fatty acid biosynthetic process"/>
    <property type="evidence" value="ECO:0007669"/>
    <property type="project" value="InterPro"/>
</dbReference>
<evidence type="ECO:0000256" key="1">
    <source>
        <dbReference type="ARBA" id="ARBA00022450"/>
    </source>
</evidence>
<dbReference type="Pfam" id="PF00109">
    <property type="entry name" value="ketoacyl-synt"/>
    <property type="match status" value="1"/>
</dbReference>
<dbReference type="SUPFAM" id="SSF53901">
    <property type="entry name" value="Thiolase-like"/>
    <property type="match status" value="2"/>
</dbReference>
<dbReference type="PANTHER" id="PTHR43775:SF37">
    <property type="entry name" value="SI:DKEY-61P9.11"/>
    <property type="match status" value="1"/>
</dbReference>
<dbReference type="GO" id="GO:0004315">
    <property type="term" value="F:3-oxoacyl-[acyl-carrier-protein] synthase activity"/>
    <property type="evidence" value="ECO:0007669"/>
    <property type="project" value="InterPro"/>
</dbReference>
<dbReference type="PROSITE" id="PS00606">
    <property type="entry name" value="KS3_1"/>
    <property type="match status" value="1"/>
</dbReference>
<evidence type="ECO:0000313" key="5">
    <source>
        <dbReference type="EMBL" id="MDH2135464.1"/>
    </source>
</evidence>
<evidence type="ECO:0000256" key="2">
    <source>
        <dbReference type="ARBA" id="ARBA00022553"/>
    </source>
</evidence>
<gene>
    <name evidence="5" type="ORF">N5J77_30600</name>
</gene>
<feature type="non-terminal residue" evidence="5">
    <location>
        <position position="277"/>
    </location>
</feature>
<comment type="caution">
    <text evidence="5">The sequence shown here is derived from an EMBL/GenBank/DDBJ whole genome shotgun (WGS) entry which is preliminary data.</text>
</comment>
<dbReference type="Proteomes" id="UP001162318">
    <property type="component" value="Unassembled WGS sequence"/>
</dbReference>
<keyword evidence="2" id="KW-0597">Phosphoprotein</keyword>
<evidence type="ECO:0000256" key="3">
    <source>
        <dbReference type="ARBA" id="ARBA00022679"/>
    </source>
</evidence>
<dbReference type="PROSITE" id="PS52004">
    <property type="entry name" value="KS3_2"/>
    <property type="match status" value="1"/>
</dbReference>
<keyword evidence="3" id="KW-0808">Transferase</keyword>
<keyword evidence="1" id="KW-0596">Phosphopantetheine</keyword>
<sequence>TGTVPSVGPNRMSYFLDLRGPSEPIETACSSALIAIHRGVRAILSEGCGMVVAGGVNTLLTPEPFIIYGRAGMLSPTGRCRTFSAQADGYVRGEGVGMVVLRRLRDAEAAGDRILGIIRASAENHGGRAQSLTAPNPQAQADLVVDAWSRAGIDPRSIGYIEAHGTGTPLGDPIEVDALKQAFTRLGAGVGDHDKAGWCRLGSVKSNIGHTELAAGVAGVIKVLLQLQHGTIVPSLHAQEPNPYLALDGSPFRLADKSEPWVAPVDAAGARLPRRAG</sequence>
<reference evidence="5" key="1">
    <citation type="submission" date="2022-09" db="EMBL/GenBank/DDBJ databases">
        <title>Intensive care unit water sources are persistently colonized with multi-drug resistant bacteria and are the site of extensive horizontal gene transfer of antibiotic resistance genes.</title>
        <authorList>
            <person name="Diorio-Toth L."/>
        </authorList>
    </citation>
    <scope>NUCLEOTIDE SEQUENCE</scope>
    <source>
        <strain evidence="5">GD03659</strain>
    </source>
</reference>
<dbReference type="Gene3D" id="3.40.47.10">
    <property type="match status" value="1"/>
</dbReference>
<dbReference type="InterPro" id="IPR014030">
    <property type="entry name" value="Ketoacyl_synth_N"/>
</dbReference>
<dbReference type="GO" id="GO:0004312">
    <property type="term" value="F:fatty acid synthase activity"/>
    <property type="evidence" value="ECO:0007669"/>
    <property type="project" value="TreeGrafter"/>
</dbReference>
<evidence type="ECO:0000313" key="6">
    <source>
        <dbReference type="Proteomes" id="UP001162318"/>
    </source>
</evidence>
<dbReference type="GO" id="GO:0005737">
    <property type="term" value="C:cytoplasm"/>
    <property type="evidence" value="ECO:0007669"/>
    <property type="project" value="TreeGrafter"/>
</dbReference>
<dbReference type="InterPro" id="IPR016039">
    <property type="entry name" value="Thiolase-like"/>
</dbReference>
<dbReference type="InterPro" id="IPR050091">
    <property type="entry name" value="PKS_NRPS_Biosynth_Enz"/>
</dbReference>
<dbReference type="EMBL" id="JAOCKX010000181">
    <property type="protein sequence ID" value="MDH2135464.1"/>
    <property type="molecule type" value="Genomic_DNA"/>
</dbReference>
<dbReference type="Pfam" id="PF02801">
    <property type="entry name" value="Ketoacyl-synt_C"/>
    <property type="match status" value="1"/>
</dbReference>
<dbReference type="AlphaFoldDB" id="A0AA43BFB9"/>
<dbReference type="InterPro" id="IPR018201">
    <property type="entry name" value="Ketoacyl_synth_AS"/>
</dbReference>
<dbReference type="GO" id="GO:0071770">
    <property type="term" value="P:DIM/DIP cell wall layer assembly"/>
    <property type="evidence" value="ECO:0007669"/>
    <property type="project" value="TreeGrafter"/>
</dbReference>
<name>A0AA43BFB9_SPHYA</name>
<organism evidence="5 6">
    <name type="scientific">Sphingobium yanoikuyae</name>
    <name type="common">Sphingomonas yanoikuyae</name>
    <dbReference type="NCBI Taxonomy" id="13690"/>
    <lineage>
        <taxon>Bacteria</taxon>
        <taxon>Pseudomonadati</taxon>
        <taxon>Pseudomonadota</taxon>
        <taxon>Alphaproteobacteria</taxon>
        <taxon>Sphingomonadales</taxon>
        <taxon>Sphingomonadaceae</taxon>
        <taxon>Sphingobium</taxon>
    </lineage>
</organism>
<accession>A0AA43BFB9</accession>
<dbReference type="PANTHER" id="PTHR43775">
    <property type="entry name" value="FATTY ACID SYNTHASE"/>
    <property type="match status" value="1"/>
</dbReference>
<proteinExistence type="predicted"/>